<evidence type="ECO:0000313" key="4">
    <source>
        <dbReference type="EMBL" id="PZR18708.1"/>
    </source>
</evidence>
<evidence type="ECO:0000256" key="1">
    <source>
        <dbReference type="ARBA" id="ARBA00022553"/>
    </source>
</evidence>
<proteinExistence type="predicted"/>
<dbReference type="InterPro" id="IPR011006">
    <property type="entry name" value="CheY-like_superfamily"/>
</dbReference>
<keyword evidence="1 2" id="KW-0597">Phosphoprotein</keyword>
<dbReference type="InterPro" id="IPR001789">
    <property type="entry name" value="Sig_transdc_resp-reg_receiver"/>
</dbReference>
<organism evidence="4 5">
    <name type="scientific">Archangium gephyra</name>
    <dbReference type="NCBI Taxonomy" id="48"/>
    <lineage>
        <taxon>Bacteria</taxon>
        <taxon>Pseudomonadati</taxon>
        <taxon>Myxococcota</taxon>
        <taxon>Myxococcia</taxon>
        <taxon>Myxococcales</taxon>
        <taxon>Cystobacterineae</taxon>
        <taxon>Archangiaceae</taxon>
        <taxon>Archangium</taxon>
    </lineage>
</organism>
<dbReference type="PANTHER" id="PTHR44591">
    <property type="entry name" value="STRESS RESPONSE REGULATOR PROTEIN 1"/>
    <property type="match status" value="1"/>
</dbReference>
<dbReference type="SUPFAM" id="SSF52172">
    <property type="entry name" value="CheY-like"/>
    <property type="match status" value="1"/>
</dbReference>
<dbReference type="PROSITE" id="PS50110">
    <property type="entry name" value="RESPONSE_REGULATORY"/>
    <property type="match status" value="1"/>
</dbReference>
<dbReference type="SMART" id="SM00448">
    <property type="entry name" value="REC"/>
    <property type="match status" value="1"/>
</dbReference>
<gene>
    <name evidence="4" type="ORF">DI536_02185</name>
</gene>
<dbReference type="GO" id="GO:0000160">
    <property type="term" value="P:phosphorelay signal transduction system"/>
    <property type="evidence" value="ECO:0007669"/>
    <property type="project" value="InterPro"/>
</dbReference>
<feature type="modified residue" description="4-aspartylphosphate" evidence="2">
    <location>
        <position position="67"/>
    </location>
</feature>
<dbReference type="Pfam" id="PF00072">
    <property type="entry name" value="Response_reg"/>
    <property type="match status" value="1"/>
</dbReference>
<dbReference type="AlphaFoldDB" id="A0A2W5VB77"/>
<dbReference type="Gene3D" id="3.40.50.2300">
    <property type="match status" value="1"/>
</dbReference>
<reference evidence="4 5" key="1">
    <citation type="submission" date="2017-08" db="EMBL/GenBank/DDBJ databases">
        <title>Infants hospitalized years apart are colonized by the same room-sourced microbial strains.</title>
        <authorList>
            <person name="Brooks B."/>
            <person name="Olm M.R."/>
            <person name="Firek B.A."/>
            <person name="Baker R."/>
            <person name="Thomas B.C."/>
            <person name="Morowitz M.J."/>
            <person name="Banfield J.F."/>
        </authorList>
    </citation>
    <scope>NUCLEOTIDE SEQUENCE [LARGE SCALE GENOMIC DNA]</scope>
    <source>
        <strain evidence="4">S2_003_000_R2_14</strain>
    </source>
</reference>
<sequence length="133" mass="14902">MMCDTRIELLVLLMRRLPLVLVVDDDPMIVRSYARVVARDADVITAGSVSEARELLTVHTIDLLLTDFMMPGETGDVLLRLVAEKQPTARRVLMTAAARHMVEDLVNDGTAHQLVTKPARIEELQQLVKSVER</sequence>
<name>A0A2W5VB77_9BACT</name>
<accession>A0A2W5VB77</accession>
<comment type="caution">
    <text evidence="4">The sequence shown here is derived from an EMBL/GenBank/DDBJ whole genome shotgun (WGS) entry which is preliminary data.</text>
</comment>
<protein>
    <recommendedName>
        <fullName evidence="3">Response regulatory domain-containing protein</fullName>
    </recommendedName>
</protein>
<evidence type="ECO:0000259" key="3">
    <source>
        <dbReference type="PROSITE" id="PS50110"/>
    </source>
</evidence>
<dbReference type="EMBL" id="QFQP01000001">
    <property type="protein sequence ID" value="PZR18708.1"/>
    <property type="molecule type" value="Genomic_DNA"/>
</dbReference>
<evidence type="ECO:0000256" key="2">
    <source>
        <dbReference type="PROSITE-ProRule" id="PRU00169"/>
    </source>
</evidence>
<dbReference type="InterPro" id="IPR050595">
    <property type="entry name" value="Bact_response_regulator"/>
</dbReference>
<evidence type="ECO:0000313" key="5">
    <source>
        <dbReference type="Proteomes" id="UP000249061"/>
    </source>
</evidence>
<dbReference type="Proteomes" id="UP000249061">
    <property type="component" value="Unassembled WGS sequence"/>
</dbReference>
<feature type="domain" description="Response regulatory" evidence="3">
    <location>
        <begin position="19"/>
        <end position="132"/>
    </location>
</feature>
<dbReference type="PANTHER" id="PTHR44591:SF19">
    <property type="entry name" value="TWO-COMPONENT RESPONSE REGULATOR-RELATED"/>
    <property type="match status" value="1"/>
</dbReference>